<proteinExistence type="inferred from homology"/>
<dbReference type="PANTHER" id="PTHR43673:SF10">
    <property type="entry name" value="NADH DEHYDROGENASE_NAD(P)H NITROREDUCTASE XCC3605-RELATED"/>
    <property type="match status" value="1"/>
</dbReference>
<keyword evidence="8" id="KW-1185">Reference proteome</keyword>
<dbReference type="InterPro" id="IPR029479">
    <property type="entry name" value="Nitroreductase"/>
</dbReference>
<dbReference type="Pfam" id="PF00881">
    <property type="entry name" value="Nitroreductase"/>
    <property type="match status" value="1"/>
</dbReference>
<reference evidence="7 8" key="1">
    <citation type="submission" date="2016-10" db="EMBL/GenBank/DDBJ databases">
        <authorList>
            <person name="de Groot N.N."/>
        </authorList>
    </citation>
    <scope>NUCLEOTIDE SEQUENCE [LARGE SCALE GENOMIC DNA]</scope>
    <source>
        <strain evidence="7 8">KHGC13</strain>
    </source>
</reference>
<dbReference type="Gene3D" id="3.40.109.10">
    <property type="entry name" value="NADH Oxidase"/>
    <property type="match status" value="1"/>
</dbReference>
<keyword evidence="4" id="KW-0408">Iron</keyword>
<dbReference type="STRING" id="155865.SAMN05216515_11049"/>
<dbReference type="RefSeq" id="WP_090470989.1">
    <property type="nucleotide sequence ID" value="NZ_CACVNK010000052.1"/>
</dbReference>
<gene>
    <name evidence="7" type="ORF">SAMN05216508_10949</name>
</gene>
<evidence type="ECO:0000259" key="6">
    <source>
        <dbReference type="PROSITE" id="PS51379"/>
    </source>
</evidence>
<organism evidence="7 8">
    <name type="scientific">Eubacterium pyruvativorans</name>
    <dbReference type="NCBI Taxonomy" id="155865"/>
    <lineage>
        <taxon>Bacteria</taxon>
        <taxon>Bacillati</taxon>
        <taxon>Bacillota</taxon>
        <taxon>Clostridia</taxon>
        <taxon>Eubacteriales</taxon>
        <taxon>Eubacteriaceae</taxon>
        <taxon>Eubacterium</taxon>
    </lineage>
</organism>
<dbReference type="InterPro" id="IPR017896">
    <property type="entry name" value="4Fe4S_Fe-S-bd"/>
</dbReference>
<accession>A0A1I7GUB0</accession>
<dbReference type="AlphaFoldDB" id="A0A1I7GUB0"/>
<dbReference type="SUPFAM" id="SSF55469">
    <property type="entry name" value="FMN-dependent nitroreductase-like"/>
    <property type="match status" value="1"/>
</dbReference>
<keyword evidence="3" id="KW-0560">Oxidoreductase</keyword>
<dbReference type="Pfam" id="PF13237">
    <property type="entry name" value="Fer4_10"/>
    <property type="match status" value="1"/>
</dbReference>
<dbReference type="OrthoDB" id="368873at2"/>
<dbReference type="InterPro" id="IPR000415">
    <property type="entry name" value="Nitroreductase-like"/>
</dbReference>
<dbReference type="PROSITE" id="PS00198">
    <property type="entry name" value="4FE4S_FER_1"/>
    <property type="match status" value="1"/>
</dbReference>
<protein>
    <submittedName>
        <fullName evidence="7">Nitroreductase</fullName>
    </submittedName>
</protein>
<evidence type="ECO:0000313" key="7">
    <source>
        <dbReference type="EMBL" id="SFU52005.1"/>
    </source>
</evidence>
<keyword evidence="2" id="KW-0479">Metal-binding</keyword>
<dbReference type="SUPFAM" id="SSF54862">
    <property type="entry name" value="4Fe-4S ferredoxins"/>
    <property type="match status" value="1"/>
</dbReference>
<dbReference type="EMBL" id="FPBT01000009">
    <property type="protein sequence ID" value="SFU52005.1"/>
    <property type="molecule type" value="Genomic_DNA"/>
</dbReference>
<dbReference type="GO" id="GO:0051536">
    <property type="term" value="F:iron-sulfur cluster binding"/>
    <property type="evidence" value="ECO:0007669"/>
    <property type="project" value="UniProtKB-KW"/>
</dbReference>
<keyword evidence="5" id="KW-0411">Iron-sulfur</keyword>
<sequence>MVMISIDQKRCIGCGQCVRDCFPEDILLRDGKAVPKNEKCFECGHCVAVCPVNAVSLNGYDMSEVQELEEMGPKVDPQAFLNQMKSRRSIRQFRDTPVTDSQLEMILEAGRYAPTGGNRQNVAYTVIRQDLPQVREQLIRQLGAAGRKMLEEGRRASFYTDMWLDMERDYREHGTDRLFFNAGTVILVSSDDPISAGVASAHMETMVYSLGLGMLYSGFSRFAIERSGEIRKELGIRDDYHVHTVLVIGTPAVKFRRTVPRKKAEVTYR</sequence>
<dbReference type="Gene3D" id="3.30.70.20">
    <property type="match status" value="1"/>
</dbReference>
<dbReference type="GO" id="GO:0016491">
    <property type="term" value="F:oxidoreductase activity"/>
    <property type="evidence" value="ECO:0007669"/>
    <property type="project" value="UniProtKB-KW"/>
</dbReference>
<evidence type="ECO:0000256" key="3">
    <source>
        <dbReference type="ARBA" id="ARBA00023002"/>
    </source>
</evidence>
<evidence type="ECO:0000313" key="8">
    <source>
        <dbReference type="Proteomes" id="UP000198817"/>
    </source>
</evidence>
<comment type="similarity">
    <text evidence="1">Belongs to the nitroreductase family.</text>
</comment>
<evidence type="ECO:0000256" key="2">
    <source>
        <dbReference type="ARBA" id="ARBA00022723"/>
    </source>
</evidence>
<feature type="domain" description="4Fe-4S ferredoxin-type" evidence="6">
    <location>
        <begin position="2"/>
        <end position="21"/>
    </location>
</feature>
<evidence type="ECO:0000256" key="5">
    <source>
        <dbReference type="ARBA" id="ARBA00023014"/>
    </source>
</evidence>
<dbReference type="Proteomes" id="UP000198817">
    <property type="component" value="Unassembled WGS sequence"/>
</dbReference>
<dbReference type="PANTHER" id="PTHR43673">
    <property type="entry name" value="NAD(P)H NITROREDUCTASE YDGI-RELATED"/>
    <property type="match status" value="1"/>
</dbReference>
<evidence type="ECO:0000256" key="1">
    <source>
        <dbReference type="ARBA" id="ARBA00007118"/>
    </source>
</evidence>
<dbReference type="InterPro" id="IPR017900">
    <property type="entry name" value="4Fe4S_Fe_S_CS"/>
</dbReference>
<name>A0A1I7GUB0_9FIRM</name>
<feature type="domain" description="4Fe-4S ferredoxin-type" evidence="6">
    <location>
        <begin position="31"/>
        <end position="60"/>
    </location>
</feature>
<dbReference type="GO" id="GO:0046872">
    <property type="term" value="F:metal ion binding"/>
    <property type="evidence" value="ECO:0007669"/>
    <property type="project" value="UniProtKB-KW"/>
</dbReference>
<evidence type="ECO:0000256" key="4">
    <source>
        <dbReference type="ARBA" id="ARBA00023004"/>
    </source>
</evidence>
<dbReference type="PROSITE" id="PS51379">
    <property type="entry name" value="4FE4S_FER_2"/>
    <property type="match status" value="2"/>
</dbReference>